<gene>
    <name evidence="3" type="ORF">R8Z52_18775</name>
</gene>
<evidence type="ECO:0000313" key="3">
    <source>
        <dbReference type="EMBL" id="WPC76575.1"/>
    </source>
</evidence>
<dbReference type="EMBL" id="CP138204">
    <property type="protein sequence ID" value="WPC76575.1"/>
    <property type="molecule type" value="Genomic_DNA"/>
</dbReference>
<keyword evidence="2" id="KW-0812">Transmembrane</keyword>
<feature type="transmembrane region" description="Helical" evidence="2">
    <location>
        <begin position="128"/>
        <end position="148"/>
    </location>
</feature>
<proteinExistence type="predicted"/>
<dbReference type="RefSeq" id="WP_261896981.1">
    <property type="nucleotide sequence ID" value="NZ_AP024896.1"/>
</dbReference>
<sequence length="274" mass="31229">MMKSFKNEVTSLLKERDRLHNISKNENEILSRIRSDIENETKNFEEVQAKHNEYSNAAKDLLDKIKENKSQINSGQARLNEINNSISDSMGELSDLKSEIDRAKADINVTTLDMRGFSSESHNQISKYFWLTLVSILLLAGVFGLIYYNAKTYSDLVDVNPTISTLNILLSRLPLITATTLIIGTLSALLFYLVNNMISVNEDKMNMLKASILAEQITGSLPKTEMTDDEIRDYKRNTKIELVMRIFVNKSIKIKDEKQTDTIKQVIDILKSLK</sequence>
<evidence type="ECO:0000256" key="2">
    <source>
        <dbReference type="SAM" id="Phobius"/>
    </source>
</evidence>
<dbReference type="Proteomes" id="UP001304071">
    <property type="component" value="Chromosome 2"/>
</dbReference>
<organism evidence="3 4">
    <name type="scientific">Vibrio porteresiae DSM 19223</name>
    <dbReference type="NCBI Taxonomy" id="1123496"/>
    <lineage>
        <taxon>Bacteria</taxon>
        <taxon>Pseudomonadati</taxon>
        <taxon>Pseudomonadota</taxon>
        <taxon>Gammaproteobacteria</taxon>
        <taxon>Vibrionales</taxon>
        <taxon>Vibrionaceae</taxon>
        <taxon>Vibrio</taxon>
    </lineage>
</organism>
<keyword evidence="2" id="KW-1133">Transmembrane helix</keyword>
<feature type="coiled-coil region" evidence="1">
    <location>
        <begin position="30"/>
        <end position="113"/>
    </location>
</feature>
<accession>A0ABZ0QL90</accession>
<protein>
    <submittedName>
        <fullName evidence="3">Uncharacterized protein</fullName>
    </submittedName>
</protein>
<feature type="transmembrane region" description="Helical" evidence="2">
    <location>
        <begin position="168"/>
        <end position="194"/>
    </location>
</feature>
<keyword evidence="4" id="KW-1185">Reference proteome</keyword>
<evidence type="ECO:0000313" key="4">
    <source>
        <dbReference type="Proteomes" id="UP001304071"/>
    </source>
</evidence>
<evidence type="ECO:0000256" key="1">
    <source>
        <dbReference type="SAM" id="Coils"/>
    </source>
</evidence>
<dbReference type="Gene3D" id="1.10.287.1490">
    <property type="match status" value="1"/>
</dbReference>
<reference evidence="3 4" key="1">
    <citation type="submission" date="2023-11" db="EMBL/GenBank/DDBJ databases">
        <title>Plant-associative lifestyle of Vibrio porteresiae and its evolutionary dynamics.</title>
        <authorList>
            <person name="Rameshkumar N."/>
            <person name="Kirti K."/>
        </authorList>
    </citation>
    <scope>NUCLEOTIDE SEQUENCE [LARGE SCALE GENOMIC DNA]</scope>
    <source>
        <strain evidence="3 4">MSSRF30</strain>
    </source>
</reference>
<name>A0ABZ0QL90_9VIBR</name>
<keyword evidence="1" id="KW-0175">Coiled coil</keyword>
<keyword evidence="2" id="KW-0472">Membrane</keyword>